<keyword evidence="2 9" id="KW-0812">Transmembrane</keyword>
<keyword evidence="4 9" id="KW-1133">Transmembrane helix</keyword>
<keyword evidence="13" id="KW-1185">Reference proteome</keyword>
<evidence type="ECO:0000313" key="13">
    <source>
        <dbReference type="Proteomes" id="UP000694547"/>
    </source>
</evidence>
<reference evidence="12" key="2">
    <citation type="submission" date="2025-08" db="UniProtKB">
        <authorList>
            <consortium name="Ensembl"/>
        </authorList>
    </citation>
    <scope>IDENTIFICATION</scope>
</reference>
<keyword evidence="3 10" id="KW-0732">Signal</keyword>
<dbReference type="CDD" id="cd00146">
    <property type="entry name" value="PKD"/>
    <property type="match status" value="1"/>
</dbReference>
<dbReference type="InterPro" id="IPR035986">
    <property type="entry name" value="PKD_dom_sf"/>
</dbReference>
<reference evidence="12 13" key="1">
    <citation type="submission" date="2018-10" db="EMBL/GenBank/DDBJ databases">
        <title>Improved assembly of the deer mouse Peromyscus maniculatus genome.</title>
        <authorList>
            <person name="Lassance J.-M."/>
            <person name="Hoekstra H.E."/>
        </authorList>
    </citation>
    <scope>NUCLEOTIDE SEQUENCE [LARGE SCALE GENOMIC DNA]</scope>
</reference>
<dbReference type="SUPFAM" id="SSF49299">
    <property type="entry name" value="PKD domain"/>
    <property type="match status" value="2"/>
</dbReference>
<feature type="transmembrane region" description="Helical" evidence="9">
    <location>
        <begin position="342"/>
        <end position="361"/>
    </location>
</feature>
<proteinExistence type="predicted"/>
<dbReference type="PANTHER" id="PTHR11861">
    <property type="entry name" value="MELANOCYTE PROTEIN PMEL 17-RELATED"/>
    <property type="match status" value="1"/>
</dbReference>
<comment type="subcellular location">
    <subcellularLocation>
        <location evidence="1">Golgi apparatus membrane</location>
        <topology evidence="1">Single-pass type I membrane protein</topology>
    </subcellularLocation>
</comment>
<dbReference type="Proteomes" id="UP000694547">
    <property type="component" value="Chromosome 23"/>
</dbReference>
<evidence type="ECO:0000256" key="5">
    <source>
        <dbReference type="ARBA" id="ARBA00023034"/>
    </source>
</evidence>
<dbReference type="FunFam" id="2.60.40.10:FF:000668">
    <property type="entry name" value="transmembrane protein 130 isoform X2"/>
    <property type="match status" value="1"/>
</dbReference>
<evidence type="ECO:0000259" key="11">
    <source>
        <dbReference type="PROSITE" id="PS50093"/>
    </source>
</evidence>
<dbReference type="GeneID" id="102912041"/>
<keyword evidence="7" id="KW-0325">Glycoprotein</keyword>
<feature type="domain" description="PKD" evidence="11">
    <location>
        <begin position="179"/>
        <end position="212"/>
    </location>
</feature>
<dbReference type="RefSeq" id="XP_006982725.1">
    <property type="nucleotide sequence ID" value="XM_006982663.4"/>
</dbReference>
<evidence type="ECO:0000256" key="1">
    <source>
        <dbReference type="ARBA" id="ARBA00004614"/>
    </source>
</evidence>
<dbReference type="Ensembl" id="ENSPEMT00000023163.2">
    <property type="protein sequence ID" value="ENSPEMP00000018831.1"/>
    <property type="gene ID" value="ENSPEMG00000017312.2"/>
</dbReference>
<dbReference type="PROSITE" id="PS50093">
    <property type="entry name" value="PKD"/>
    <property type="match status" value="1"/>
</dbReference>
<dbReference type="InterPro" id="IPR046846">
    <property type="entry name" value="PKAT_KLD"/>
</dbReference>
<feature type="signal peptide" evidence="10">
    <location>
        <begin position="1"/>
        <end position="28"/>
    </location>
</feature>
<feature type="chain" id="PRO_5044635226" description="Transmembrane protein 130" evidence="10">
    <location>
        <begin position="29"/>
        <end position="424"/>
    </location>
</feature>
<reference evidence="12" key="3">
    <citation type="submission" date="2025-09" db="UniProtKB">
        <authorList>
            <consortium name="Ensembl"/>
        </authorList>
    </citation>
    <scope>IDENTIFICATION</scope>
</reference>
<evidence type="ECO:0000256" key="10">
    <source>
        <dbReference type="SAM" id="SignalP"/>
    </source>
</evidence>
<dbReference type="Pfam" id="PF00801">
    <property type="entry name" value="PKD"/>
    <property type="match status" value="1"/>
</dbReference>
<keyword evidence="5" id="KW-0333">Golgi apparatus</keyword>
<evidence type="ECO:0000313" key="12">
    <source>
        <dbReference type="Ensembl" id="ENSPEMP00000018831.1"/>
    </source>
</evidence>
<dbReference type="GeneTree" id="ENSGT00950000183188"/>
<dbReference type="GO" id="GO:0005886">
    <property type="term" value="C:plasma membrane"/>
    <property type="evidence" value="ECO:0007669"/>
    <property type="project" value="TreeGrafter"/>
</dbReference>
<dbReference type="Gene3D" id="2.60.40.10">
    <property type="entry name" value="Immunoglobulins"/>
    <property type="match status" value="1"/>
</dbReference>
<gene>
    <name evidence="12" type="primary">Tmem130</name>
</gene>
<dbReference type="InterPro" id="IPR000601">
    <property type="entry name" value="PKD_dom"/>
</dbReference>
<dbReference type="OrthoDB" id="8510435at2759"/>
<evidence type="ECO:0000256" key="4">
    <source>
        <dbReference type="ARBA" id="ARBA00022989"/>
    </source>
</evidence>
<evidence type="ECO:0000256" key="3">
    <source>
        <dbReference type="ARBA" id="ARBA00022729"/>
    </source>
</evidence>
<dbReference type="InterPro" id="IPR013783">
    <property type="entry name" value="Ig-like_fold"/>
</dbReference>
<dbReference type="PANTHER" id="PTHR11861:SF10">
    <property type="entry name" value="TRANSMEMBRANE PROTEIN 130"/>
    <property type="match status" value="1"/>
</dbReference>
<evidence type="ECO:0000256" key="2">
    <source>
        <dbReference type="ARBA" id="ARBA00022692"/>
    </source>
</evidence>
<dbReference type="AlphaFoldDB" id="A0A6I9LGZ1"/>
<evidence type="ECO:0000256" key="6">
    <source>
        <dbReference type="ARBA" id="ARBA00023136"/>
    </source>
</evidence>
<dbReference type="GO" id="GO:0000139">
    <property type="term" value="C:Golgi membrane"/>
    <property type="evidence" value="ECO:0007669"/>
    <property type="project" value="UniProtKB-SubCell"/>
</dbReference>
<evidence type="ECO:0000256" key="7">
    <source>
        <dbReference type="ARBA" id="ARBA00023180"/>
    </source>
</evidence>
<evidence type="ECO:0000256" key="9">
    <source>
        <dbReference type="SAM" id="Phobius"/>
    </source>
</evidence>
<dbReference type="InterPro" id="IPR045219">
    <property type="entry name" value="PKAT"/>
</dbReference>
<evidence type="ECO:0000256" key="8">
    <source>
        <dbReference type="ARBA" id="ARBA00067649"/>
    </source>
</evidence>
<keyword evidence="6 9" id="KW-0472">Membrane</keyword>
<dbReference type="CTD" id="222865"/>
<organism evidence="12 13">
    <name type="scientific">Peromyscus maniculatus bairdii</name>
    <name type="common">Prairie deer mouse</name>
    <dbReference type="NCBI Taxonomy" id="230844"/>
    <lineage>
        <taxon>Eukaryota</taxon>
        <taxon>Metazoa</taxon>
        <taxon>Chordata</taxon>
        <taxon>Craniata</taxon>
        <taxon>Vertebrata</taxon>
        <taxon>Euteleostomi</taxon>
        <taxon>Mammalia</taxon>
        <taxon>Eutheria</taxon>
        <taxon>Euarchontoglires</taxon>
        <taxon>Glires</taxon>
        <taxon>Rodentia</taxon>
        <taxon>Myomorpha</taxon>
        <taxon>Muroidea</taxon>
        <taxon>Cricetidae</taxon>
        <taxon>Neotominae</taxon>
        <taxon>Peromyscus</taxon>
    </lineage>
</organism>
<sequence length="424" mass="47088">MAKATDVWSDLGFVFLLACLLPLGPAKAAAGLYNLSLVTDGPATVGTEVTILANLTVKDNGSLSLPADAHLYRFHWVHTPLILTAKTEKNLTSTIHVVGRVAGDFSVSVWVTAVDCWMCKPLARSALVLPIKESLVGKLVITQNTSVSWPNAYLTNKSLRFSFFLHDPSDFFKLASFFYRWDFGDGTLLITDTPVAYYNYSSVGTFTVKVRVVAEWEQTEPDAAKGTVQRSGDFSASIKLREALQGIQVLGPTLLQTFQKFTMTMNFLGSPPLEVCWGLKPQCLPLEDRECHSVLVTTTSFNLSHVFQDPGDYCFIFRAENVINKAHQFHRIQVWPSSLQPIVFAFPCATLITVLLVFIMYMTVRSAAQQKDPTESPEVTGLKCCCQLCCGSLFLESPSEYLEIVRENHGLLPPLYKPMKTYNV</sequence>
<name>A0A6I9LGZ1_PERMB</name>
<accession>A0A6I9LGZ1</accession>
<dbReference type="Pfam" id="PF20433">
    <property type="entry name" value="PKAT_KLD"/>
    <property type="match status" value="1"/>
</dbReference>
<protein>
    <recommendedName>
        <fullName evidence="8">Transmembrane protein 130</fullName>
    </recommendedName>
</protein>